<dbReference type="GeneID" id="302269632"/>
<name>A0A378QFF1_MORLA</name>
<dbReference type="AlphaFoldDB" id="A0A378QFF1"/>
<feature type="chain" id="PRO_5016714102" evidence="1">
    <location>
        <begin position="32"/>
        <end position="93"/>
    </location>
</feature>
<sequence>MQATMKDVFYHTFPVRALPALFLCLSVTLTACSDKHPTANIPDTPLEKPLDIIIEPKKVARQRIGQQELKRMGHYGLGEVVRAKSEPPPQAIL</sequence>
<dbReference type="EMBL" id="UGQC01000001">
    <property type="protein sequence ID" value="STY99626.1"/>
    <property type="molecule type" value="Genomic_DNA"/>
</dbReference>
<reference evidence="2 3" key="1">
    <citation type="submission" date="2018-06" db="EMBL/GenBank/DDBJ databases">
        <authorList>
            <consortium name="Pathogen Informatics"/>
            <person name="Doyle S."/>
        </authorList>
    </citation>
    <scope>NUCLEOTIDE SEQUENCE [LARGE SCALE GENOMIC DNA]</scope>
    <source>
        <strain evidence="2 3">NCTC7911</strain>
    </source>
</reference>
<gene>
    <name evidence="2" type="ORF">NCTC7911_01004</name>
</gene>
<accession>A0A378QFF1</accession>
<evidence type="ECO:0000313" key="2">
    <source>
        <dbReference type="EMBL" id="STY99626.1"/>
    </source>
</evidence>
<feature type="signal peptide" evidence="1">
    <location>
        <begin position="1"/>
        <end position="31"/>
    </location>
</feature>
<dbReference type="PROSITE" id="PS51257">
    <property type="entry name" value="PROKAR_LIPOPROTEIN"/>
    <property type="match status" value="1"/>
</dbReference>
<organism evidence="2 3">
    <name type="scientific">Moraxella lacunata</name>
    <dbReference type="NCBI Taxonomy" id="477"/>
    <lineage>
        <taxon>Bacteria</taxon>
        <taxon>Pseudomonadati</taxon>
        <taxon>Pseudomonadota</taxon>
        <taxon>Gammaproteobacteria</taxon>
        <taxon>Moraxellales</taxon>
        <taxon>Moraxellaceae</taxon>
        <taxon>Moraxella</taxon>
    </lineage>
</organism>
<dbReference type="Proteomes" id="UP000254107">
    <property type="component" value="Unassembled WGS sequence"/>
</dbReference>
<dbReference type="RefSeq" id="WP_115247427.1">
    <property type="nucleotide sequence ID" value="NZ_UGQC01000001.1"/>
</dbReference>
<keyword evidence="3" id="KW-1185">Reference proteome</keyword>
<evidence type="ECO:0000313" key="3">
    <source>
        <dbReference type="Proteomes" id="UP000254107"/>
    </source>
</evidence>
<keyword evidence="1" id="KW-0732">Signal</keyword>
<proteinExistence type="predicted"/>
<protein>
    <submittedName>
        <fullName evidence="2">Uncharacterized protein</fullName>
    </submittedName>
</protein>
<evidence type="ECO:0000256" key="1">
    <source>
        <dbReference type="SAM" id="SignalP"/>
    </source>
</evidence>